<feature type="region of interest" description="Disordered" evidence="1">
    <location>
        <begin position="1"/>
        <end position="62"/>
    </location>
</feature>
<sequence length="128" mass="13776">MHMTPGLSGASSKPMRQTPVIDLLSSDDNLGGSSYPRTSTLSPSKQQPAIIDGDTSDGNLDPKITTIKTFSTSTAPIKVDVVKPKTFGSSKPAINVDDLKTWSNDNDPMVWLDSQGFVPSAVRLKKWL</sequence>
<accession>A0A5B0MLF5</accession>
<dbReference type="EMBL" id="VDEP01000456">
    <property type="protein sequence ID" value="KAA1077113.1"/>
    <property type="molecule type" value="Genomic_DNA"/>
</dbReference>
<dbReference type="GO" id="GO:0016020">
    <property type="term" value="C:membrane"/>
    <property type="evidence" value="ECO:0007669"/>
    <property type="project" value="UniProtKB-SubCell"/>
</dbReference>
<feature type="compositionally biased region" description="Low complexity" evidence="1">
    <location>
        <begin position="22"/>
        <end position="34"/>
    </location>
</feature>
<proteinExistence type="predicted"/>
<name>A0A5B0MLF5_PUCGR</name>
<protein>
    <recommendedName>
        <fullName evidence="2">REJ domain-containing protein</fullName>
    </recommendedName>
</protein>
<feature type="compositionally biased region" description="Polar residues" evidence="1">
    <location>
        <begin position="35"/>
        <end position="47"/>
    </location>
</feature>
<organism evidence="3 4">
    <name type="scientific">Puccinia graminis f. sp. tritici</name>
    <dbReference type="NCBI Taxonomy" id="56615"/>
    <lineage>
        <taxon>Eukaryota</taxon>
        <taxon>Fungi</taxon>
        <taxon>Dikarya</taxon>
        <taxon>Basidiomycota</taxon>
        <taxon>Pucciniomycotina</taxon>
        <taxon>Pucciniomycetes</taxon>
        <taxon>Pucciniales</taxon>
        <taxon>Pucciniaceae</taxon>
        <taxon>Puccinia</taxon>
    </lineage>
</organism>
<dbReference type="InterPro" id="IPR014010">
    <property type="entry name" value="REJ_dom"/>
</dbReference>
<evidence type="ECO:0000256" key="1">
    <source>
        <dbReference type="SAM" id="MobiDB-lite"/>
    </source>
</evidence>
<feature type="domain" description="REJ" evidence="2">
    <location>
        <begin position="1"/>
        <end position="74"/>
    </location>
</feature>
<dbReference type="PROSITE" id="PS51111">
    <property type="entry name" value="REJ"/>
    <property type="match status" value="1"/>
</dbReference>
<reference evidence="3 4" key="1">
    <citation type="submission" date="2019-05" db="EMBL/GenBank/DDBJ databases">
        <title>Emergence of the Ug99 lineage of the wheat stem rust pathogen through somatic hybridization.</title>
        <authorList>
            <person name="Li F."/>
            <person name="Upadhyaya N.M."/>
            <person name="Sperschneider J."/>
            <person name="Matny O."/>
            <person name="Nguyen-Phuc H."/>
            <person name="Mago R."/>
            <person name="Raley C."/>
            <person name="Miller M.E."/>
            <person name="Silverstein K.A.T."/>
            <person name="Henningsen E."/>
            <person name="Hirsch C.D."/>
            <person name="Visser B."/>
            <person name="Pretorius Z.A."/>
            <person name="Steffenson B.J."/>
            <person name="Schwessinger B."/>
            <person name="Dodds P.N."/>
            <person name="Figueroa M."/>
        </authorList>
    </citation>
    <scope>NUCLEOTIDE SEQUENCE [LARGE SCALE GENOMIC DNA]</scope>
    <source>
        <strain evidence="3 4">Ug99</strain>
    </source>
</reference>
<evidence type="ECO:0000313" key="4">
    <source>
        <dbReference type="Proteomes" id="UP000325313"/>
    </source>
</evidence>
<evidence type="ECO:0000259" key="2">
    <source>
        <dbReference type="PROSITE" id="PS51111"/>
    </source>
</evidence>
<dbReference type="Proteomes" id="UP000325313">
    <property type="component" value="Unassembled WGS sequence"/>
</dbReference>
<dbReference type="AlphaFoldDB" id="A0A5B0MLF5"/>
<evidence type="ECO:0000313" key="3">
    <source>
        <dbReference type="EMBL" id="KAA1077113.1"/>
    </source>
</evidence>
<comment type="caution">
    <text evidence="3">The sequence shown here is derived from an EMBL/GenBank/DDBJ whole genome shotgun (WGS) entry which is preliminary data.</text>
</comment>
<gene>
    <name evidence="3" type="ORF">PGTUg99_002944</name>
</gene>